<dbReference type="InterPro" id="IPR001192">
    <property type="entry name" value="PI-PLC_fam"/>
</dbReference>
<dbReference type="InterPro" id="IPR037862">
    <property type="entry name" value="PLC-beta_PH"/>
</dbReference>
<dbReference type="AlphaFoldDB" id="A0A668V2B0"/>
<dbReference type="CDD" id="cd13361">
    <property type="entry name" value="PH_PLC_beta"/>
    <property type="match status" value="1"/>
</dbReference>
<dbReference type="CDD" id="cd08591">
    <property type="entry name" value="PI-PLCc_beta"/>
    <property type="match status" value="1"/>
</dbReference>
<organism evidence="10 11">
    <name type="scientific">Oreochromis aureus</name>
    <name type="common">Israeli tilapia</name>
    <name type="synonym">Chromis aureus</name>
    <dbReference type="NCBI Taxonomy" id="47969"/>
    <lineage>
        <taxon>Eukaryota</taxon>
        <taxon>Metazoa</taxon>
        <taxon>Chordata</taxon>
        <taxon>Craniata</taxon>
        <taxon>Vertebrata</taxon>
        <taxon>Euteleostomi</taxon>
        <taxon>Actinopterygii</taxon>
        <taxon>Neopterygii</taxon>
        <taxon>Teleostei</taxon>
        <taxon>Neoteleostei</taxon>
        <taxon>Acanthomorphata</taxon>
        <taxon>Ovalentaria</taxon>
        <taxon>Cichlomorphae</taxon>
        <taxon>Cichliformes</taxon>
        <taxon>Cichlidae</taxon>
        <taxon>African cichlids</taxon>
        <taxon>Pseudocrenilabrinae</taxon>
        <taxon>Oreochromini</taxon>
        <taxon>Oreochromis</taxon>
    </lineage>
</organism>
<keyword evidence="6" id="KW-0807">Transducer</keyword>
<sequence>MTKSYEFNWQKHLPEFMQEGASFDRFDEDPYIFEPNCHMKVDEYGFFITWKSEGKEGQVLECSLINSIRVGAVPKDPKILSSFEATGKTEADLEGCIICICSGTDLVNLNFMFMVAENPETKWIEGLRSVIHNVKANNVCPMTCLKKHWMRMCFLTNVNGKIPVRGITRTFASGKTEKGIFQALKDLGLPSGKVRQNWKSDVSDNGNKTDYLTVDQLVSFLNENQRDPRLNEILFPFYDPKRAMQIIEKYERDEDLKKKGHMSSDGFCRYLMSDENAPVFLDRLELYQDMDQPLAHYFISSSHNTYLTGRQFGGKSSVEMYRQVLLSGCRCVELDCWDGKGEDQEPIITHGKAMCTDILFKDVIQAIKETAFVTSDFPVILSFENHCSKPQQYKMAKYCEEIFGDLLLKQPLENYPIEPGRPLPSPSELKRKILIKNKRLKPEPNLPLTRTSH</sequence>
<dbReference type="Pfam" id="PF09279">
    <property type="entry name" value="EF-hand_like"/>
    <property type="match status" value="1"/>
</dbReference>
<dbReference type="Pfam" id="PF17787">
    <property type="entry name" value="PH_14"/>
    <property type="match status" value="1"/>
</dbReference>
<proteinExistence type="predicted"/>
<dbReference type="GO" id="GO:0004435">
    <property type="term" value="F:phosphatidylinositol-4,5-bisphosphate phospholipase C activity"/>
    <property type="evidence" value="ECO:0007669"/>
    <property type="project" value="UniProtKB-EC"/>
</dbReference>
<evidence type="ECO:0000259" key="9">
    <source>
        <dbReference type="SMART" id="SM00148"/>
    </source>
</evidence>
<evidence type="ECO:0000256" key="4">
    <source>
        <dbReference type="ARBA" id="ARBA00022963"/>
    </source>
</evidence>
<dbReference type="Ensembl" id="ENSOABT00000045548.2">
    <property type="protein sequence ID" value="ENSOABP00000044383.2"/>
    <property type="gene ID" value="ENSOABG00000019917.2"/>
</dbReference>
<dbReference type="PRINTS" id="PR00390">
    <property type="entry name" value="PHPHLIPASEC"/>
</dbReference>
<protein>
    <recommendedName>
        <fullName evidence="2 8">Phosphoinositide phospholipase C</fullName>
        <ecNumber evidence="2 8">3.1.4.11</ecNumber>
    </recommendedName>
</protein>
<dbReference type="SUPFAM" id="SSF51695">
    <property type="entry name" value="PLC-like phosphodiesterases"/>
    <property type="match status" value="1"/>
</dbReference>
<dbReference type="Gene3D" id="2.30.29.240">
    <property type="match status" value="1"/>
</dbReference>
<evidence type="ECO:0000256" key="6">
    <source>
        <dbReference type="ARBA" id="ARBA00023224"/>
    </source>
</evidence>
<comment type="catalytic activity">
    <reaction evidence="7">
        <text>a 1,2-diacyl-sn-glycero-3-phospho-(1D-myo-inositol) + H2O = 1D-myo-inositol 1-phosphate + a 1,2-diacyl-sn-glycerol + H(+)</text>
        <dbReference type="Rhea" id="RHEA:43484"/>
        <dbReference type="ChEBI" id="CHEBI:15377"/>
        <dbReference type="ChEBI" id="CHEBI:15378"/>
        <dbReference type="ChEBI" id="CHEBI:17815"/>
        <dbReference type="ChEBI" id="CHEBI:57880"/>
        <dbReference type="ChEBI" id="CHEBI:58433"/>
    </reaction>
    <physiologicalReaction direction="left-to-right" evidence="7">
        <dbReference type="Rhea" id="RHEA:43485"/>
    </physiologicalReaction>
</comment>
<name>A0A668V2B0_OREAU</name>
<dbReference type="Pfam" id="PF22631">
    <property type="entry name" value="PLCB1-4-like_EFh"/>
    <property type="match status" value="1"/>
</dbReference>
<dbReference type="Proteomes" id="UP000472276">
    <property type="component" value="Unassembled WGS sequence"/>
</dbReference>
<dbReference type="SMART" id="SM00148">
    <property type="entry name" value="PLCXc"/>
    <property type="match status" value="1"/>
</dbReference>
<dbReference type="FunFam" id="2.30.29.240:FF:000001">
    <property type="entry name" value="1-phosphatidylinositol 4,5-bisphosphate phosphodiesterase"/>
    <property type="match status" value="1"/>
</dbReference>
<reference evidence="10" key="1">
    <citation type="submission" date="2025-08" db="UniProtKB">
        <authorList>
            <consortium name="Ensembl"/>
        </authorList>
    </citation>
    <scope>IDENTIFICATION</scope>
</reference>
<dbReference type="FunFam" id="3.20.20.190:FF:000084">
    <property type="match status" value="1"/>
</dbReference>
<dbReference type="EC" id="3.1.4.11" evidence="2 8"/>
<dbReference type="SUPFAM" id="SSF47473">
    <property type="entry name" value="EF-hand"/>
    <property type="match status" value="1"/>
</dbReference>
<feature type="domain" description="Phosphatidylinositol-specific phospholipase C X" evidence="9">
    <location>
        <begin position="288"/>
        <end position="438"/>
    </location>
</feature>
<dbReference type="Gene3D" id="3.20.20.190">
    <property type="entry name" value="Phosphatidylinositol (PI) phosphodiesterase"/>
    <property type="match status" value="1"/>
</dbReference>
<dbReference type="InterPro" id="IPR015359">
    <property type="entry name" value="PLC_EF-hand-like"/>
</dbReference>
<dbReference type="InterPro" id="IPR011992">
    <property type="entry name" value="EF-hand-dom_pair"/>
</dbReference>
<dbReference type="GO" id="GO:0016042">
    <property type="term" value="P:lipid catabolic process"/>
    <property type="evidence" value="ECO:0007669"/>
    <property type="project" value="UniProtKB-KW"/>
</dbReference>
<dbReference type="InterPro" id="IPR017946">
    <property type="entry name" value="PLC-like_Pdiesterase_TIM-brl"/>
</dbReference>
<evidence type="ECO:0000256" key="5">
    <source>
        <dbReference type="ARBA" id="ARBA00023098"/>
    </source>
</evidence>
<evidence type="ECO:0000256" key="7">
    <source>
        <dbReference type="ARBA" id="ARBA00023726"/>
    </source>
</evidence>
<evidence type="ECO:0000256" key="2">
    <source>
        <dbReference type="ARBA" id="ARBA00012368"/>
    </source>
</evidence>
<keyword evidence="11" id="KW-1185">Reference proteome</keyword>
<dbReference type="InterPro" id="IPR000909">
    <property type="entry name" value="PLipase_C_PInositol-sp_X_dom"/>
</dbReference>
<keyword evidence="5 8" id="KW-0443">Lipid metabolism</keyword>
<gene>
    <name evidence="10" type="primary">PLCB4</name>
</gene>
<dbReference type="SUPFAM" id="SSF50729">
    <property type="entry name" value="PH domain-like"/>
    <property type="match status" value="1"/>
</dbReference>
<dbReference type="Pfam" id="PF00388">
    <property type="entry name" value="PI-PLC-X"/>
    <property type="match status" value="1"/>
</dbReference>
<dbReference type="PROSITE" id="PS50007">
    <property type="entry name" value="PIPLC_X_DOMAIN"/>
    <property type="match status" value="1"/>
</dbReference>
<keyword evidence="4 8" id="KW-0442">Lipid degradation</keyword>
<evidence type="ECO:0000256" key="8">
    <source>
        <dbReference type="RuleBase" id="RU361133"/>
    </source>
</evidence>
<evidence type="ECO:0000313" key="11">
    <source>
        <dbReference type="Proteomes" id="UP000472276"/>
    </source>
</evidence>
<dbReference type="Gene3D" id="1.10.238.10">
    <property type="entry name" value="EF-hand"/>
    <property type="match status" value="1"/>
</dbReference>
<dbReference type="PANTHER" id="PTHR10336">
    <property type="entry name" value="PHOSPHOINOSITIDE-SPECIFIC PHOSPHOLIPASE C FAMILY PROTEIN"/>
    <property type="match status" value="1"/>
</dbReference>
<dbReference type="GO" id="GO:0046488">
    <property type="term" value="P:phosphatidylinositol metabolic process"/>
    <property type="evidence" value="ECO:0007669"/>
    <property type="project" value="TreeGrafter"/>
</dbReference>
<dbReference type="PANTHER" id="PTHR10336:SF36">
    <property type="entry name" value="1-PHOSPHATIDYLINOSITOL 4,5-BISPHOSPHATE PHOSPHODIESTERASE BETA-4"/>
    <property type="match status" value="1"/>
</dbReference>
<comment type="catalytic activity">
    <reaction evidence="1 8">
        <text>a 1,2-diacyl-sn-glycero-3-phospho-(1D-myo-inositol-4,5-bisphosphate) + H2O = 1D-myo-inositol 1,4,5-trisphosphate + a 1,2-diacyl-sn-glycerol + H(+)</text>
        <dbReference type="Rhea" id="RHEA:33179"/>
        <dbReference type="ChEBI" id="CHEBI:15377"/>
        <dbReference type="ChEBI" id="CHEBI:15378"/>
        <dbReference type="ChEBI" id="CHEBI:17815"/>
        <dbReference type="ChEBI" id="CHEBI:58456"/>
        <dbReference type="ChEBI" id="CHEBI:203600"/>
        <dbReference type="EC" id="3.1.4.11"/>
    </reaction>
</comment>
<reference evidence="10" key="2">
    <citation type="submission" date="2025-09" db="UniProtKB">
        <authorList>
            <consortium name="Ensembl"/>
        </authorList>
    </citation>
    <scope>IDENTIFICATION</scope>
</reference>
<dbReference type="FunFam" id="1.10.238.10:FF:000024">
    <property type="entry name" value="1-phosphatidylinositol 4,5-bisphosphate phosphodiesterase"/>
    <property type="match status" value="1"/>
</dbReference>
<evidence type="ECO:0000256" key="1">
    <source>
        <dbReference type="ARBA" id="ARBA00001195"/>
    </source>
</evidence>
<evidence type="ECO:0000256" key="3">
    <source>
        <dbReference type="ARBA" id="ARBA00022801"/>
    </source>
</evidence>
<dbReference type="GO" id="GO:0048015">
    <property type="term" value="P:phosphatidylinositol-mediated signaling"/>
    <property type="evidence" value="ECO:0007669"/>
    <property type="project" value="TreeGrafter"/>
</dbReference>
<evidence type="ECO:0000313" key="10">
    <source>
        <dbReference type="Ensembl" id="ENSOABP00000044383.2"/>
    </source>
</evidence>
<dbReference type="GO" id="GO:0051209">
    <property type="term" value="P:release of sequestered calcium ion into cytosol"/>
    <property type="evidence" value="ECO:0007669"/>
    <property type="project" value="TreeGrafter"/>
</dbReference>
<dbReference type="InterPro" id="IPR053945">
    <property type="entry name" value="PLCB1-4-like_EFh"/>
</dbReference>
<keyword evidence="3 8" id="KW-0378">Hydrolase</keyword>
<accession>A0A668V2B0</accession>